<evidence type="ECO:0000313" key="1">
    <source>
        <dbReference type="EMBL" id="MDQ1210611.1"/>
    </source>
</evidence>
<organism evidence="1 2">
    <name type="scientific">Acinetobacter baylyi</name>
    <dbReference type="NCBI Taxonomy" id="202950"/>
    <lineage>
        <taxon>Bacteria</taxon>
        <taxon>Pseudomonadati</taxon>
        <taxon>Pseudomonadota</taxon>
        <taxon>Gammaproteobacteria</taxon>
        <taxon>Moraxellales</taxon>
        <taxon>Moraxellaceae</taxon>
        <taxon>Acinetobacter</taxon>
    </lineage>
</organism>
<comment type="caution">
    <text evidence="1">The sequence shown here is derived from an EMBL/GenBank/DDBJ whole genome shotgun (WGS) entry which is preliminary data.</text>
</comment>
<name>A0ABU0V1L7_ACIBI</name>
<protein>
    <recommendedName>
        <fullName evidence="3">DUF4385 domain-containing protein</fullName>
    </recommendedName>
</protein>
<proteinExistence type="predicted"/>
<evidence type="ECO:0008006" key="3">
    <source>
        <dbReference type="Google" id="ProtNLM"/>
    </source>
</evidence>
<sequence>MTSKTVENDKKVPKRLSRVHSNSFDYSLDFKEIDFRKKPELYRIGKGEQGVLLVEPYKSEILPFWRFADEEKAIESSTKYLCIIFRLSRK</sequence>
<dbReference type="InterPro" id="IPR025494">
    <property type="entry name" value="DUF4385"/>
</dbReference>
<dbReference type="Proteomes" id="UP001233360">
    <property type="component" value="Unassembled WGS sequence"/>
</dbReference>
<reference evidence="1 2" key="1">
    <citation type="submission" date="2023-07" db="EMBL/GenBank/DDBJ databases">
        <title>Functional and genomic diversity of the sorghum phyllosphere microbiome.</title>
        <authorList>
            <person name="Shade A."/>
        </authorList>
    </citation>
    <scope>NUCLEOTIDE SEQUENCE [LARGE SCALE GENOMIC DNA]</scope>
    <source>
        <strain evidence="1 2">SORGH_AS_0887</strain>
    </source>
</reference>
<dbReference type="EMBL" id="JAUTBK010000002">
    <property type="protein sequence ID" value="MDQ1210611.1"/>
    <property type="molecule type" value="Genomic_DNA"/>
</dbReference>
<evidence type="ECO:0000313" key="2">
    <source>
        <dbReference type="Proteomes" id="UP001233360"/>
    </source>
</evidence>
<dbReference type="Pfam" id="PF14328">
    <property type="entry name" value="DUF4385"/>
    <property type="match status" value="1"/>
</dbReference>
<gene>
    <name evidence="1" type="ORF">QE380_003534</name>
</gene>
<keyword evidence="2" id="KW-1185">Reference proteome</keyword>
<accession>A0ABU0V1L7</accession>